<feature type="domain" description="Tyrosine specific protein phosphatases" evidence="5">
    <location>
        <begin position="716"/>
        <end position="793"/>
    </location>
</feature>
<dbReference type="InterPro" id="IPR050348">
    <property type="entry name" value="Protein-Tyr_Phosphatase"/>
</dbReference>
<proteinExistence type="inferred from homology"/>
<dbReference type="Proteomes" id="UP001497600">
    <property type="component" value="Chromosome D"/>
</dbReference>
<evidence type="ECO:0000256" key="3">
    <source>
        <dbReference type="SAM" id="MobiDB-lite"/>
    </source>
</evidence>
<evidence type="ECO:0000259" key="5">
    <source>
        <dbReference type="PROSITE" id="PS50056"/>
    </source>
</evidence>
<comment type="similarity">
    <text evidence="1">Belongs to the protein-tyrosine phosphatase family. Non-receptor class subfamily.</text>
</comment>
<evidence type="ECO:0000313" key="7">
    <source>
        <dbReference type="EMBL" id="CAK7904689.1"/>
    </source>
</evidence>
<dbReference type="InterPro" id="IPR003595">
    <property type="entry name" value="Tyr_Pase_cat"/>
</dbReference>
<dbReference type="Pfam" id="PF00581">
    <property type="entry name" value="Rhodanese"/>
    <property type="match status" value="1"/>
</dbReference>
<feature type="region of interest" description="Disordered" evidence="3">
    <location>
        <begin position="43"/>
        <end position="83"/>
    </location>
</feature>
<evidence type="ECO:0000259" key="4">
    <source>
        <dbReference type="PROSITE" id="PS50055"/>
    </source>
</evidence>
<dbReference type="PANTHER" id="PTHR19134:SF561">
    <property type="entry name" value="PROTEIN TYROSINE PHOSPHATASE 36E, ISOFORM A"/>
    <property type="match status" value="1"/>
</dbReference>
<gene>
    <name evidence="7" type="ORF">CAAN4_D10572</name>
</gene>
<dbReference type="PROSITE" id="PS00383">
    <property type="entry name" value="TYR_PHOSPHATASE_1"/>
    <property type="match status" value="1"/>
</dbReference>
<feature type="domain" description="Tyrosine-protein phosphatase" evidence="4">
    <location>
        <begin position="557"/>
        <end position="802"/>
    </location>
</feature>
<dbReference type="PANTHER" id="PTHR19134">
    <property type="entry name" value="RECEPTOR-TYPE TYROSINE-PROTEIN PHOSPHATASE"/>
    <property type="match status" value="1"/>
</dbReference>
<dbReference type="PROSITE" id="PS50055">
    <property type="entry name" value="TYR_PHOSPHATASE_PTP"/>
    <property type="match status" value="1"/>
</dbReference>
<evidence type="ECO:0000256" key="1">
    <source>
        <dbReference type="ARBA" id="ARBA00009649"/>
    </source>
</evidence>
<dbReference type="SUPFAM" id="SSF52821">
    <property type="entry name" value="Rhodanese/Cell cycle control phosphatase"/>
    <property type="match status" value="1"/>
</dbReference>
<dbReference type="SUPFAM" id="SSF52799">
    <property type="entry name" value="(Phosphotyrosine protein) phosphatases II"/>
    <property type="match status" value="1"/>
</dbReference>
<dbReference type="InterPro" id="IPR016130">
    <property type="entry name" value="Tyr_Pase_AS"/>
</dbReference>
<dbReference type="PROSITE" id="PS50206">
    <property type="entry name" value="RHODANESE_3"/>
    <property type="match status" value="1"/>
</dbReference>
<dbReference type="InterPro" id="IPR029021">
    <property type="entry name" value="Prot-tyrosine_phosphatase-like"/>
</dbReference>
<reference evidence="7 8" key="1">
    <citation type="submission" date="2024-01" db="EMBL/GenBank/DDBJ databases">
        <authorList>
            <consortium name="Genoscope - CEA"/>
            <person name="William W."/>
        </authorList>
    </citation>
    <scope>NUCLEOTIDE SEQUENCE [LARGE SCALE GENOMIC DNA]</scope>
    <source>
        <strain evidence="7 8">29B2s-10</strain>
    </source>
</reference>
<feature type="domain" description="Rhodanese" evidence="6">
    <location>
        <begin position="271"/>
        <end position="397"/>
    </location>
</feature>
<dbReference type="CDD" id="cd18533">
    <property type="entry name" value="PTP_fungal"/>
    <property type="match status" value="1"/>
</dbReference>
<evidence type="ECO:0000313" key="8">
    <source>
        <dbReference type="Proteomes" id="UP001497600"/>
    </source>
</evidence>
<dbReference type="PRINTS" id="PR00700">
    <property type="entry name" value="PRTYPHPHTASE"/>
</dbReference>
<feature type="compositionally biased region" description="Polar residues" evidence="3">
    <location>
        <begin position="164"/>
        <end position="179"/>
    </location>
</feature>
<evidence type="ECO:0000259" key="6">
    <source>
        <dbReference type="PROSITE" id="PS50206"/>
    </source>
</evidence>
<dbReference type="SMART" id="SM00404">
    <property type="entry name" value="PTPc_motif"/>
    <property type="match status" value="1"/>
</dbReference>
<dbReference type="InterPro" id="IPR001763">
    <property type="entry name" value="Rhodanese-like_dom"/>
</dbReference>
<dbReference type="InterPro" id="IPR000242">
    <property type="entry name" value="PTP_cat"/>
</dbReference>
<organism evidence="7 8">
    <name type="scientific">[Candida] anglica</name>
    <dbReference type="NCBI Taxonomy" id="148631"/>
    <lineage>
        <taxon>Eukaryota</taxon>
        <taxon>Fungi</taxon>
        <taxon>Dikarya</taxon>
        <taxon>Ascomycota</taxon>
        <taxon>Saccharomycotina</taxon>
        <taxon>Pichiomycetes</taxon>
        <taxon>Debaryomycetaceae</taxon>
        <taxon>Kurtzmaniella</taxon>
    </lineage>
</organism>
<feature type="compositionally biased region" description="Low complexity" evidence="3">
    <location>
        <begin position="43"/>
        <end position="63"/>
    </location>
</feature>
<evidence type="ECO:0000256" key="2">
    <source>
        <dbReference type="ARBA" id="ARBA00013064"/>
    </source>
</evidence>
<dbReference type="InterPro" id="IPR036873">
    <property type="entry name" value="Rhodanese-like_dom_sf"/>
</dbReference>
<dbReference type="EMBL" id="OZ004256">
    <property type="protein sequence ID" value="CAK7904689.1"/>
    <property type="molecule type" value="Genomic_DNA"/>
</dbReference>
<dbReference type="Pfam" id="PF00102">
    <property type="entry name" value="Y_phosphatase"/>
    <property type="match status" value="1"/>
</dbReference>
<feature type="region of interest" description="Disordered" evidence="3">
    <location>
        <begin position="1"/>
        <end position="24"/>
    </location>
</feature>
<dbReference type="Gene3D" id="3.40.250.10">
    <property type="entry name" value="Rhodanese-like domain"/>
    <property type="match status" value="1"/>
</dbReference>
<sequence>MSSSPTICASPNFVFPATSNPSPSKEDTFDYFSIARTARQISSHQVRASSSSSHSKATNSISSIGSDQTVVTDCPKRGPISRRTDSIMSTDTLIDENSKHTVSLNSKNLMNLSISAGGSFSKHNHNHSVNSDQSVFSGKSTSMDESFGNQRNATSAMETSFNFGLNSGSTPKKYNTRPSPQVPTEEFTSFSATNIPSVLKQDPPILRKQQTLPSFNFSQDFNSIQQKQMFKLKYNPNSSSVLKKDLNATLPENVVPLVSSKLSTMMGQNSINDELLIVDIRPFNDYVKSHITNSINVCLPSTLLKRQNFRIDKCINSLPDYEKSVLTKFNEMNSMGDRETRPNLVLYDNYSTGLGDNNSQNISNMCQKFIQDWSNVNIFVLQNGYQEFSTNFENNIDFGVSCKENNSDSDSGVNLNSSNSNSQPRAMRTLSLGNIPLGGGSSNTPVLSRFVLPEAKPVFKIRHNEEIVTKATENFNVLLDYRGLSTTEQNKLPGWVKKTSNEICDEFNYLEKLEQNRLTNALNINKENLDNRNPFIEVDSITSPPPTISSGIEYGYKNRYKDIFLYEHSRVKLRDIETTQKCDYINASYITGATTKYIATQGPLSQTIGDFWKCVVNEKVPIIISLTRETENGIVKCSPYWNSGEYMSNENKVEVKLLDCETVVTGDTHSNSNTSQSIVLRSFEIIIDDKYKHKVLQIHVLSWPDMELIMNPKDLLSIVLLKDYVMKSINSNVPVLVHCSAGCGRTGVLCATDTVIDTINKNDEFNMDNLIFSTVDRFRKQRVSMVQTLRQYVLIYDLGLIFLRSKYYKAKGGDIPESCQWNNFNNMNIINKFIEEFKTNERK</sequence>
<dbReference type="PROSITE" id="PS50056">
    <property type="entry name" value="TYR_PHOSPHATASE_2"/>
    <property type="match status" value="1"/>
</dbReference>
<dbReference type="EC" id="3.1.3.48" evidence="2"/>
<name>A0ABP0EB85_9ASCO</name>
<dbReference type="Gene3D" id="3.90.190.10">
    <property type="entry name" value="Protein tyrosine phosphatase superfamily"/>
    <property type="match status" value="1"/>
</dbReference>
<dbReference type="InterPro" id="IPR000387">
    <property type="entry name" value="Tyr_Pase_dom"/>
</dbReference>
<dbReference type="SMART" id="SM00450">
    <property type="entry name" value="RHOD"/>
    <property type="match status" value="1"/>
</dbReference>
<protein>
    <recommendedName>
        <fullName evidence="2">protein-tyrosine-phosphatase</fullName>
        <ecNumber evidence="2">3.1.3.48</ecNumber>
    </recommendedName>
</protein>
<accession>A0ABP0EB85</accession>
<keyword evidence="8" id="KW-1185">Reference proteome</keyword>
<dbReference type="SMART" id="SM00194">
    <property type="entry name" value="PTPc"/>
    <property type="match status" value="1"/>
</dbReference>
<feature type="region of interest" description="Disordered" evidence="3">
    <location>
        <begin position="164"/>
        <end position="185"/>
    </location>
</feature>